<evidence type="ECO:0000313" key="1">
    <source>
        <dbReference type="EMBL" id="SFP04864.1"/>
    </source>
</evidence>
<evidence type="ECO:0008006" key="3">
    <source>
        <dbReference type="Google" id="ProtNLM"/>
    </source>
</evidence>
<evidence type="ECO:0000313" key="2">
    <source>
        <dbReference type="Proteomes" id="UP000199306"/>
    </source>
</evidence>
<dbReference type="AlphaFoldDB" id="A0A1I5M5H9"/>
<proteinExistence type="predicted"/>
<gene>
    <name evidence="1" type="ORF">SAMN04515674_101143</name>
</gene>
<dbReference type="RefSeq" id="WP_092010608.1">
    <property type="nucleotide sequence ID" value="NZ_FOXH01000001.1"/>
</dbReference>
<name>A0A1I5M5H9_9BACT</name>
<dbReference type="OrthoDB" id="947541at2"/>
<organism evidence="1 2">
    <name type="scientific">Pseudarcicella hirudinis</name>
    <dbReference type="NCBI Taxonomy" id="1079859"/>
    <lineage>
        <taxon>Bacteria</taxon>
        <taxon>Pseudomonadati</taxon>
        <taxon>Bacteroidota</taxon>
        <taxon>Cytophagia</taxon>
        <taxon>Cytophagales</taxon>
        <taxon>Flectobacillaceae</taxon>
        <taxon>Pseudarcicella</taxon>
    </lineage>
</organism>
<dbReference type="Proteomes" id="UP000199306">
    <property type="component" value="Unassembled WGS sequence"/>
</dbReference>
<reference evidence="1 2" key="1">
    <citation type="submission" date="2016-10" db="EMBL/GenBank/DDBJ databases">
        <authorList>
            <person name="de Groot N.N."/>
        </authorList>
    </citation>
    <scope>NUCLEOTIDE SEQUENCE [LARGE SCALE GENOMIC DNA]</scope>
    <source>
        <strain evidence="2">E92,LMG 26720,CCM 7988</strain>
    </source>
</reference>
<protein>
    <recommendedName>
        <fullName evidence="3">Outer membrane protein beta-barrel domain-containing protein</fullName>
    </recommendedName>
</protein>
<sequence>MRLFYPSVLKICIIVLLIASTNFYSKAQNEIFYGVSGMYNIPLKNIGIGVRAQIPVWDRVELVPQVKYVPSFNKIHELYGGANLHFLLIEGNEKINGRKPLYERTRPDIYLAAGVEYNRWIDYVETKKSNSGRNNILPEAGMGISYGNKTIRFFGEVKYNILWNESYLEAGLLVCPSQIFKQNKSNKCPRLY</sequence>
<accession>A0A1I5M5H9</accession>
<dbReference type="EMBL" id="FOXH01000001">
    <property type="protein sequence ID" value="SFP04864.1"/>
    <property type="molecule type" value="Genomic_DNA"/>
</dbReference>
<keyword evidence="2" id="KW-1185">Reference proteome</keyword>